<dbReference type="PANTHER" id="PTHR10366">
    <property type="entry name" value="NAD DEPENDENT EPIMERASE/DEHYDRATASE"/>
    <property type="match status" value="1"/>
</dbReference>
<dbReference type="InterPro" id="IPR001509">
    <property type="entry name" value="Epimerase_deHydtase"/>
</dbReference>
<name>A0AAV9NUS1_9EURO</name>
<dbReference type="Pfam" id="PF01370">
    <property type="entry name" value="Epimerase"/>
    <property type="match status" value="1"/>
</dbReference>
<sequence>MKITDPAIPFDSVVVVIGANGYMGVETCEKLLQAGYRVRGTVRDILRNHWMIELFEKQWPGKFELTKVEEFTVEGAFDNAFKGASGVIYVSTPIVFDADPAKSIDPIVKGTINTLQAAAKAGVKRYVLSSSSKAVESTIYNVPHTLTTESYNYEDLRIAREEPIVHTFERAVSAYSAGRAAAELAFWDWIKTNNPPFTANVVVPDGVFGRVLGFTQLKGNFKLTTSSLMLKTALSGGREGVVSHVGKHKRIFPCGGFVSPSLWLGYLTDVQDSARLLVAAVASKSLSNERIFAYYLHYTWNDLRQRVRELYPDRTDIVTGDDYEDLGRDLGDADELIRKSEEILRQIGQVGFNDLDDILREFVDCCYAV</sequence>
<dbReference type="PANTHER" id="PTHR10366:SF562">
    <property type="entry name" value="ALDEHYDE REDUCTASE II (AFU_ORTHOLOGUE AFUA_1G11360)"/>
    <property type="match status" value="1"/>
</dbReference>
<keyword evidence="5" id="KW-1185">Reference proteome</keyword>
<evidence type="ECO:0000313" key="5">
    <source>
        <dbReference type="Proteomes" id="UP001358417"/>
    </source>
</evidence>
<dbReference type="Gene3D" id="3.40.50.720">
    <property type="entry name" value="NAD(P)-binding Rossmann-like Domain"/>
    <property type="match status" value="1"/>
</dbReference>
<dbReference type="EMBL" id="JAVRRD010000001">
    <property type="protein sequence ID" value="KAK5064668.1"/>
    <property type="molecule type" value="Genomic_DNA"/>
</dbReference>
<comment type="caution">
    <text evidence="4">The sequence shown here is derived from an EMBL/GenBank/DDBJ whole genome shotgun (WGS) entry which is preliminary data.</text>
</comment>
<dbReference type="AlphaFoldDB" id="A0AAV9NUS1"/>
<dbReference type="SUPFAM" id="SSF51735">
    <property type="entry name" value="NAD(P)-binding Rossmann-fold domains"/>
    <property type="match status" value="1"/>
</dbReference>
<proteinExistence type="inferred from homology"/>
<dbReference type="InterPro" id="IPR036291">
    <property type="entry name" value="NAD(P)-bd_dom_sf"/>
</dbReference>
<reference evidence="4 5" key="1">
    <citation type="submission" date="2023-08" db="EMBL/GenBank/DDBJ databases">
        <title>Black Yeasts Isolated from many extreme environments.</title>
        <authorList>
            <person name="Coleine C."/>
            <person name="Stajich J.E."/>
            <person name="Selbmann L."/>
        </authorList>
    </citation>
    <scope>NUCLEOTIDE SEQUENCE [LARGE SCALE GENOMIC DNA]</scope>
    <source>
        <strain evidence="4 5">CCFEE 5792</strain>
    </source>
</reference>
<dbReference type="InterPro" id="IPR050425">
    <property type="entry name" value="NAD(P)_dehydrat-like"/>
</dbReference>
<evidence type="ECO:0000259" key="3">
    <source>
        <dbReference type="Pfam" id="PF01370"/>
    </source>
</evidence>
<evidence type="ECO:0000313" key="4">
    <source>
        <dbReference type="EMBL" id="KAK5064668.1"/>
    </source>
</evidence>
<dbReference type="RefSeq" id="XP_064711992.1">
    <property type="nucleotide sequence ID" value="XM_064844132.1"/>
</dbReference>
<evidence type="ECO:0000256" key="1">
    <source>
        <dbReference type="ARBA" id="ARBA00023002"/>
    </source>
</evidence>
<accession>A0AAV9NUS1</accession>
<comment type="similarity">
    <text evidence="2">Belongs to the NAD(P)-dependent epimerase/dehydratase family. Dihydroflavonol-4-reductase subfamily.</text>
</comment>
<dbReference type="GO" id="GO:0016616">
    <property type="term" value="F:oxidoreductase activity, acting on the CH-OH group of donors, NAD or NADP as acceptor"/>
    <property type="evidence" value="ECO:0007669"/>
    <property type="project" value="TreeGrafter"/>
</dbReference>
<evidence type="ECO:0000256" key="2">
    <source>
        <dbReference type="ARBA" id="ARBA00023445"/>
    </source>
</evidence>
<keyword evidence="1" id="KW-0560">Oxidoreductase</keyword>
<dbReference type="Proteomes" id="UP001358417">
    <property type="component" value="Unassembled WGS sequence"/>
</dbReference>
<dbReference type="GeneID" id="89968724"/>
<organism evidence="4 5">
    <name type="scientific">Exophiala bonariae</name>
    <dbReference type="NCBI Taxonomy" id="1690606"/>
    <lineage>
        <taxon>Eukaryota</taxon>
        <taxon>Fungi</taxon>
        <taxon>Dikarya</taxon>
        <taxon>Ascomycota</taxon>
        <taxon>Pezizomycotina</taxon>
        <taxon>Eurotiomycetes</taxon>
        <taxon>Chaetothyriomycetidae</taxon>
        <taxon>Chaetothyriales</taxon>
        <taxon>Herpotrichiellaceae</taxon>
        <taxon>Exophiala</taxon>
    </lineage>
</organism>
<feature type="domain" description="NAD-dependent epimerase/dehydratase" evidence="3">
    <location>
        <begin position="14"/>
        <end position="191"/>
    </location>
</feature>
<gene>
    <name evidence="4" type="ORF">LTR84_000502</name>
</gene>
<protein>
    <recommendedName>
        <fullName evidence="3">NAD-dependent epimerase/dehydratase domain-containing protein</fullName>
    </recommendedName>
</protein>